<reference evidence="3" key="1">
    <citation type="journal article" date="2020" name="Stud. Mycol.">
        <title>101 Dothideomycetes genomes: a test case for predicting lifestyles and emergence of pathogens.</title>
        <authorList>
            <person name="Haridas S."/>
            <person name="Albert R."/>
            <person name="Binder M."/>
            <person name="Bloem J."/>
            <person name="Labutti K."/>
            <person name="Salamov A."/>
            <person name="Andreopoulos B."/>
            <person name="Baker S."/>
            <person name="Barry K."/>
            <person name="Bills G."/>
            <person name="Bluhm B."/>
            <person name="Cannon C."/>
            <person name="Castanera R."/>
            <person name="Culley D."/>
            <person name="Daum C."/>
            <person name="Ezra D."/>
            <person name="Gonzalez J."/>
            <person name="Henrissat B."/>
            <person name="Kuo A."/>
            <person name="Liang C."/>
            <person name="Lipzen A."/>
            <person name="Lutzoni F."/>
            <person name="Magnuson J."/>
            <person name="Mondo S."/>
            <person name="Nolan M."/>
            <person name="Ohm R."/>
            <person name="Pangilinan J."/>
            <person name="Park H.-J."/>
            <person name="Ramirez L."/>
            <person name="Alfaro M."/>
            <person name="Sun H."/>
            <person name="Tritt A."/>
            <person name="Yoshinaga Y."/>
            <person name="Zwiers L.-H."/>
            <person name="Turgeon B."/>
            <person name="Goodwin S."/>
            <person name="Spatafora J."/>
            <person name="Crous P."/>
            <person name="Grigoriev I."/>
        </authorList>
    </citation>
    <scope>NUCLEOTIDE SEQUENCE</scope>
    <source>
        <strain evidence="3">CBS 269.34</strain>
    </source>
</reference>
<keyword evidence="4" id="KW-1185">Reference proteome</keyword>
<accession>A0A6A6QUG4</accession>
<comment type="subcellular location">
    <subcellularLocation>
        <location evidence="1">Nucleus</location>
    </subcellularLocation>
</comment>
<dbReference type="GO" id="GO:0045944">
    <property type="term" value="P:positive regulation of transcription by RNA polymerase II"/>
    <property type="evidence" value="ECO:0007669"/>
    <property type="project" value="TreeGrafter"/>
</dbReference>
<evidence type="ECO:0000256" key="2">
    <source>
        <dbReference type="ARBA" id="ARBA00023242"/>
    </source>
</evidence>
<dbReference type="InterPro" id="IPR021858">
    <property type="entry name" value="Fun_TF"/>
</dbReference>
<evidence type="ECO:0000313" key="4">
    <source>
        <dbReference type="Proteomes" id="UP000799750"/>
    </source>
</evidence>
<dbReference type="GO" id="GO:0008270">
    <property type="term" value="F:zinc ion binding"/>
    <property type="evidence" value="ECO:0007669"/>
    <property type="project" value="InterPro"/>
</dbReference>
<dbReference type="PANTHER" id="PTHR37534">
    <property type="entry name" value="TRANSCRIPTIONAL ACTIVATOR PROTEIN UGA3"/>
    <property type="match status" value="1"/>
</dbReference>
<dbReference type="PANTHER" id="PTHR37534:SF2">
    <property type="entry name" value="N-ACETYLTRANSFERASE DOMAIN-CONTAINING PROTEIN"/>
    <property type="match status" value="1"/>
</dbReference>
<dbReference type="CDD" id="cd00067">
    <property type="entry name" value="GAL4"/>
    <property type="match status" value="1"/>
</dbReference>
<dbReference type="GO" id="GO:0000976">
    <property type="term" value="F:transcription cis-regulatory region binding"/>
    <property type="evidence" value="ECO:0007669"/>
    <property type="project" value="TreeGrafter"/>
</dbReference>
<gene>
    <name evidence="3" type="ORF">BU16DRAFT_582463</name>
</gene>
<dbReference type="CDD" id="cd12148">
    <property type="entry name" value="fungal_TF_MHR"/>
    <property type="match status" value="1"/>
</dbReference>
<dbReference type="Pfam" id="PF11951">
    <property type="entry name" value="Fungal_trans_2"/>
    <property type="match status" value="1"/>
</dbReference>
<dbReference type="Proteomes" id="UP000799750">
    <property type="component" value="Unassembled WGS sequence"/>
</dbReference>
<protein>
    <recommendedName>
        <fullName evidence="5">Zn(2)-C6 fungal-type domain-containing protein</fullName>
    </recommendedName>
</protein>
<evidence type="ECO:0000313" key="3">
    <source>
        <dbReference type="EMBL" id="KAF2494557.1"/>
    </source>
</evidence>
<dbReference type="InterPro" id="IPR001138">
    <property type="entry name" value="Zn2Cys6_DnaBD"/>
</dbReference>
<organism evidence="3 4">
    <name type="scientific">Lophium mytilinum</name>
    <dbReference type="NCBI Taxonomy" id="390894"/>
    <lineage>
        <taxon>Eukaryota</taxon>
        <taxon>Fungi</taxon>
        <taxon>Dikarya</taxon>
        <taxon>Ascomycota</taxon>
        <taxon>Pezizomycotina</taxon>
        <taxon>Dothideomycetes</taxon>
        <taxon>Pleosporomycetidae</taxon>
        <taxon>Mytilinidiales</taxon>
        <taxon>Mytilinidiaceae</taxon>
        <taxon>Lophium</taxon>
    </lineage>
</organism>
<dbReference type="EMBL" id="MU004190">
    <property type="protein sequence ID" value="KAF2494557.1"/>
    <property type="molecule type" value="Genomic_DNA"/>
</dbReference>
<dbReference type="OrthoDB" id="407832at2759"/>
<evidence type="ECO:0008006" key="5">
    <source>
        <dbReference type="Google" id="ProtNLM"/>
    </source>
</evidence>
<name>A0A6A6QUG4_9PEZI</name>
<proteinExistence type="predicted"/>
<dbReference type="GO" id="GO:0000981">
    <property type="term" value="F:DNA-binding transcription factor activity, RNA polymerase II-specific"/>
    <property type="evidence" value="ECO:0007669"/>
    <property type="project" value="InterPro"/>
</dbReference>
<dbReference type="GO" id="GO:0005634">
    <property type="term" value="C:nucleus"/>
    <property type="evidence" value="ECO:0007669"/>
    <property type="project" value="UniProtKB-SubCell"/>
</dbReference>
<keyword evidence="2" id="KW-0539">Nucleus</keyword>
<evidence type="ECO:0000256" key="1">
    <source>
        <dbReference type="ARBA" id="ARBA00004123"/>
    </source>
</evidence>
<sequence length="433" mass="48230">MPKILNIDCDESLPTCLNCSKKHRQCRHIRPPPLQWLSPPALQTPAPSHPFQGDTSWAHQIATLSPRSSLQHPAVLSLFTHYLTHLAPWYDLLDPHHHFANTIPTASFTSPILFRAILAFAASHLSRTLPPSSPNPTPVAALLHDSFLSSLITALSTITPASQPNYLAATCLLRSYEILNGDTRTRQQHLFGAFSLAVHADIDLSGWGLAQAGFWNYLREDITVALECRRPLHMRMFAGRGMPRDMTGMEQDWGNGVTWVLAELVNLHFTDSGADGVEERAASWERLKNELEQWKRGLPAGFEPIEGAGGEGGVFPVLWMLRPWQVAARMYAAVAEVLLVLAEPGRGLERGGGEERVRKYALQVCGLARSNEDVPARVNAFGPLAFCGRLLRERRHRTGLRDLLANMARQTGWNVDYILKDLYECWGESDLDS</sequence>
<dbReference type="AlphaFoldDB" id="A0A6A6QUG4"/>